<dbReference type="STRING" id="4795.A0A225W9K1"/>
<keyword evidence="1" id="KW-0808">Transferase</keyword>
<name>A0A225W9K1_9STRA</name>
<reference evidence="2" key="1">
    <citation type="submission" date="2017-03" db="EMBL/GenBank/DDBJ databases">
        <title>Phytopthora megakarya and P. palmivora, two closely related causual agents of cacao black pod achieved similar genome size and gene model numbers by different mechanisms.</title>
        <authorList>
            <person name="Ali S."/>
            <person name="Shao J."/>
            <person name="Larry D.J."/>
            <person name="Kronmiller B."/>
            <person name="Shen D."/>
            <person name="Strem M.D."/>
            <person name="Melnick R.L."/>
            <person name="Guiltinan M.J."/>
            <person name="Tyler B.M."/>
            <person name="Meinhardt L.W."/>
            <person name="Bailey B.A."/>
        </authorList>
    </citation>
    <scope>NUCLEOTIDE SEQUENCE [LARGE SCALE GENOMIC DNA]</scope>
    <source>
        <strain evidence="2">zdho120</strain>
    </source>
</reference>
<sequence length="488" mass="55786">MLIHPRSRIENIAPVFEHFWSPHFMAVQGVLEGHEIYVFNVYAPTDRQSREELFTCLIDIVVPHGALFYAGGDFNCTLHGITDRSYAATANDHDSPALRRLLEHWGLQDSIGLLLPDGNAKGSLPLFYERYHTYHYMISGELESSRLDRWYVNGGAHAWAVLTETASPNLRSDHKSVRLHLRSPTNPLRIKKDQQVYPVPHYAQARVDAFVKGELAELARQLDEEDLTPHDAALRWDALKARLIPGMIAAKHRARTTLHRTYRQKLQRLHKQHQQALQAARAGRFIVGRATESTTAVTHLARVITITNREWIRAKRERLFRTHTWRKGKTTKAFFKRISCKFADNFIPTLRPANESPKRNMHDKAEILADAWTPVFQSVKPQMDKIAAVTDWMDPGSTEDTQHLSNAEFITEAAVTTAINACKLGKACGPDRLGNDWYKAYSSILTPILTKLYKLWYDSGHFPASFLQANIFCIIYTIHCYFACFTKL</sequence>
<dbReference type="InterPro" id="IPR036691">
    <property type="entry name" value="Endo/exonu/phosph_ase_sf"/>
</dbReference>
<proteinExistence type="predicted"/>
<dbReference type="SUPFAM" id="SSF56219">
    <property type="entry name" value="DNase I-like"/>
    <property type="match status" value="1"/>
</dbReference>
<dbReference type="PANTHER" id="PTHR19446">
    <property type="entry name" value="REVERSE TRANSCRIPTASES"/>
    <property type="match status" value="1"/>
</dbReference>
<protein>
    <submittedName>
        <fullName evidence="1">Reverse transcriptase</fullName>
    </submittedName>
</protein>
<keyword evidence="2" id="KW-1185">Reference proteome</keyword>
<dbReference type="Gene3D" id="3.60.10.10">
    <property type="entry name" value="Endonuclease/exonuclease/phosphatase"/>
    <property type="match status" value="1"/>
</dbReference>
<comment type="caution">
    <text evidence="1">The sequence shown here is derived from an EMBL/GenBank/DDBJ whole genome shotgun (WGS) entry which is preliminary data.</text>
</comment>
<evidence type="ECO:0000313" key="1">
    <source>
        <dbReference type="EMBL" id="OWZ14411.1"/>
    </source>
</evidence>
<organism evidence="1 2">
    <name type="scientific">Phytophthora megakarya</name>
    <dbReference type="NCBI Taxonomy" id="4795"/>
    <lineage>
        <taxon>Eukaryota</taxon>
        <taxon>Sar</taxon>
        <taxon>Stramenopiles</taxon>
        <taxon>Oomycota</taxon>
        <taxon>Peronosporomycetes</taxon>
        <taxon>Peronosporales</taxon>
        <taxon>Peronosporaceae</taxon>
        <taxon>Phytophthora</taxon>
    </lineage>
</organism>
<dbReference type="GO" id="GO:0003964">
    <property type="term" value="F:RNA-directed DNA polymerase activity"/>
    <property type="evidence" value="ECO:0007669"/>
    <property type="project" value="UniProtKB-KW"/>
</dbReference>
<dbReference type="AlphaFoldDB" id="A0A225W9K1"/>
<dbReference type="Proteomes" id="UP000198211">
    <property type="component" value="Unassembled WGS sequence"/>
</dbReference>
<dbReference type="OrthoDB" id="168226at2759"/>
<dbReference type="EMBL" id="NBNE01001344">
    <property type="protein sequence ID" value="OWZ14411.1"/>
    <property type="molecule type" value="Genomic_DNA"/>
</dbReference>
<gene>
    <name evidence="1" type="ORF">PHMEG_00012115</name>
</gene>
<evidence type="ECO:0000313" key="2">
    <source>
        <dbReference type="Proteomes" id="UP000198211"/>
    </source>
</evidence>
<keyword evidence="1" id="KW-0548">Nucleotidyltransferase</keyword>
<accession>A0A225W9K1</accession>
<keyword evidence="1" id="KW-0695">RNA-directed DNA polymerase</keyword>